<keyword evidence="11" id="KW-0998">Cell outer membrane</keyword>
<evidence type="ECO:0000256" key="13">
    <source>
        <dbReference type="SAM" id="SignalP"/>
    </source>
</evidence>
<evidence type="ECO:0000259" key="15">
    <source>
        <dbReference type="Pfam" id="PF07715"/>
    </source>
</evidence>
<comment type="similarity">
    <text evidence="12">Belongs to the TonB-dependent receptor family.</text>
</comment>
<keyword evidence="16" id="KW-0675">Receptor</keyword>
<dbReference type="InterPro" id="IPR036942">
    <property type="entry name" value="Beta-barrel_TonB_sf"/>
</dbReference>
<keyword evidence="17" id="KW-1185">Reference proteome</keyword>
<evidence type="ECO:0000256" key="6">
    <source>
        <dbReference type="ARBA" id="ARBA00022729"/>
    </source>
</evidence>
<evidence type="ECO:0000259" key="14">
    <source>
        <dbReference type="Pfam" id="PF00593"/>
    </source>
</evidence>
<keyword evidence="5" id="KW-0812">Transmembrane</keyword>
<dbReference type="EMBL" id="JAKGBZ010000050">
    <property type="protein sequence ID" value="MCF3948395.1"/>
    <property type="molecule type" value="Genomic_DNA"/>
</dbReference>
<comment type="caution">
    <text evidence="16">The sequence shown here is derived from an EMBL/GenBank/DDBJ whole genome shotgun (WGS) entry which is preliminary data.</text>
</comment>
<evidence type="ECO:0000313" key="16">
    <source>
        <dbReference type="EMBL" id="MCF3948395.1"/>
    </source>
</evidence>
<evidence type="ECO:0000256" key="9">
    <source>
        <dbReference type="ARBA" id="ARBA00023077"/>
    </source>
</evidence>
<keyword evidence="6 13" id="KW-0732">Signal</keyword>
<evidence type="ECO:0000256" key="12">
    <source>
        <dbReference type="RuleBase" id="RU003357"/>
    </source>
</evidence>
<feature type="domain" description="TonB-dependent receptor-like beta-barrel" evidence="14">
    <location>
        <begin position="295"/>
        <end position="713"/>
    </location>
</feature>
<dbReference type="Gene3D" id="2.40.170.20">
    <property type="entry name" value="TonB-dependent receptor, beta-barrel domain"/>
    <property type="match status" value="1"/>
</dbReference>
<gene>
    <name evidence="16" type="ORF">L2A60_17120</name>
</gene>
<keyword evidence="2" id="KW-0813">Transport</keyword>
<keyword evidence="7" id="KW-0408">Iron</keyword>
<dbReference type="InterPro" id="IPR039426">
    <property type="entry name" value="TonB-dep_rcpt-like"/>
</dbReference>
<reference evidence="16 17" key="1">
    <citation type="submission" date="2022-01" db="EMBL/GenBank/DDBJ databases">
        <authorList>
            <person name="Won M."/>
            <person name="Kim S.-J."/>
            <person name="Kwon S.-W."/>
        </authorList>
    </citation>
    <scope>NUCLEOTIDE SEQUENCE [LARGE SCALE GENOMIC DNA]</scope>
    <source>
        <strain evidence="16 17">KCTC 23505</strain>
    </source>
</reference>
<evidence type="ECO:0000256" key="3">
    <source>
        <dbReference type="ARBA" id="ARBA00022452"/>
    </source>
</evidence>
<dbReference type="Proteomes" id="UP001521209">
    <property type="component" value="Unassembled WGS sequence"/>
</dbReference>
<dbReference type="Pfam" id="PF07715">
    <property type="entry name" value="Plug"/>
    <property type="match status" value="1"/>
</dbReference>
<feature type="signal peptide" evidence="13">
    <location>
        <begin position="1"/>
        <end position="33"/>
    </location>
</feature>
<dbReference type="InterPro" id="IPR037066">
    <property type="entry name" value="Plug_dom_sf"/>
</dbReference>
<dbReference type="PANTHER" id="PTHR32552">
    <property type="entry name" value="FERRICHROME IRON RECEPTOR-RELATED"/>
    <property type="match status" value="1"/>
</dbReference>
<evidence type="ECO:0000256" key="5">
    <source>
        <dbReference type="ARBA" id="ARBA00022692"/>
    </source>
</evidence>
<dbReference type="PANTHER" id="PTHR32552:SF68">
    <property type="entry name" value="FERRICHROME OUTER MEMBRANE TRANSPORTER_PHAGE RECEPTOR"/>
    <property type="match status" value="1"/>
</dbReference>
<evidence type="ECO:0000256" key="11">
    <source>
        <dbReference type="ARBA" id="ARBA00023237"/>
    </source>
</evidence>
<keyword evidence="9 12" id="KW-0798">TonB box</keyword>
<feature type="domain" description="TonB-dependent receptor plug" evidence="15">
    <location>
        <begin position="66"/>
        <end position="174"/>
    </location>
</feature>
<evidence type="ECO:0000256" key="7">
    <source>
        <dbReference type="ARBA" id="ARBA00023004"/>
    </source>
</evidence>
<comment type="subcellular location">
    <subcellularLocation>
        <location evidence="1">Cell outer membrane</location>
        <topology evidence="1">Multi-pass membrane protein</topology>
    </subcellularLocation>
</comment>
<dbReference type="Pfam" id="PF00593">
    <property type="entry name" value="TonB_dep_Rec_b-barrel"/>
    <property type="match status" value="1"/>
</dbReference>
<proteinExistence type="inferred from homology"/>
<keyword evidence="4" id="KW-0410">Iron transport</keyword>
<evidence type="ECO:0000313" key="17">
    <source>
        <dbReference type="Proteomes" id="UP001521209"/>
    </source>
</evidence>
<keyword evidence="10 12" id="KW-0472">Membrane</keyword>
<protein>
    <submittedName>
        <fullName evidence="16">TonB-dependent receptor</fullName>
    </submittedName>
</protein>
<keyword evidence="3" id="KW-1134">Transmembrane beta strand</keyword>
<dbReference type="Gene3D" id="2.170.130.10">
    <property type="entry name" value="TonB-dependent receptor, plug domain"/>
    <property type="match status" value="1"/>
</dbReference>
<dbReference type="SUPFAM" id="SSF56935">
    <property type="entry name" value="Porins"/>
    <property type="match status" value="1"/>
</dbReference>
<keyword evidence="8" id="KW-0406">Ion transport</keyword>
<accession>A0ABS9E1W6</accession>
<organism evidence="16 17">
    <name type="scientific">Acidiphilium iwatense</name>
    <dbReference type="NCBI Taxonomy" id="768198"/>
    <lineage>
        <taxon>Bacteria</taxon>
        <taxon>Pseudomonadati</taxon>
        <taxon>Pseudomonadota</taxon>
        <taxon>Alphaproteobacteria</taxon>
        <taxon>Acetobacterales</taxon>
        <taxon>Acidocellaceae</taxon>
        <taxon>Acidiphilium</taxon>
    </lineage>
</organism>
<dbReference type="RefSeq" id="WP_235705679.1">
    <property type="nucleotide sequence ID" value="NZ_JAKGBZ010000050.1"/>
</dbReference>
<evidence type="ECO:0000256" key="1">
    <source>
        <dbReference type="ARBA" id="ARBA00004571"/>
    </source>
</evidence>
<evidence type="ECO:0000256" key="8">
    <source>
        <dbReference type="ARBA" id="ARBA00023065"/>
    </source>
</evidence>
<evidence type="ECO:0000256" key="2">
    <source>
        <dbReference type="ARBA" id="ARBA00022448"/>
    </source>
</evidence>
<dbReference type="InterPro" id="IPR012910">
    <property type="entry name" value="Plug_dom"/>
</dbReference>
<feature type="chain" id="PRO_5045249251" evidence="13">
    <location>
        <begin position="34"/>
        <end position="778"/>
    </location>
</feature>
<name>A0ABS9E1W6_9PROT</name>
<sequence>MNFDGKASQKRQRWLAFNTLLLCGASSIAIAHAQVVNLPVNAGEVSASAIPSTSTALPSQKAILKSGQTEKVLSKAALRNAGAGSNAAQALSLAPGVNASSYSGSAGAKYTISINGIKTGWAGFGGGNVDDGSIMVTFDGVPMNNPGTGLWQSNQIPELSLIKGIGLVYGPGSVANRWYDNIGGAINFVPLEPTAKPSAAIGIGYGSFGTKNLHFDVSSGVHDGWSAIIAGGETKSNSYRTGYGFQNPGDAFAYYAKLKKQFSNGSISFGAYDARAEAYRPLPIPVNPIAGVTVNGYDAAGTPNPGLLYSEKTSGFYGSLPYGLIHKLDLNSTWMAYTRLRLDLTKSLKFTNLLYYRHGNRFHGHNDQYFPTDAFRIEYNNPYSNMVGDKFTFSAKLPYNTVDFGGFFVNNTYNSHNVFYNPLAGTSPTIPSGFRNDFFYQTDLGAFVQDHIALTPRFDITPGLRVVNFQTRYENNGTATYPQANPANDEALLPNAATNFSKVEPNVSANWRAEPWLAIYGNYGFTYRQPPNGGGGGPYQALLASSLKLEKGTSYQIGFKVHGIRAPYLHRFLIGANYYYLLYSNETIPIPVLNQPFELNASGSSVYHGVNIYADDDPINDLHLFTNLSLQKSYFQQYEVGGVSYNGLPVSNIADATFNVGASYRYYFDRMNFVPRLWYQYTGSQYLFSDLTGAPTRTKMPSYGVLNASLRITKFTGSFAPPLKTVSLQIIATNILNNQYNVAEYITAGGYFGAASAGQILGFPGAPRAVFADLSGHF</sequence>
<evidence type="ECO:0000256" key="4">
    <source>
        <dbReference type="ARBA" id="ARBA00022496"/>
    </source>
</evidence>
<dbReference type="InterPro" id="IPR000531">
    <property type="entry name" value="Beta-barrel_TonB"/>
</dbReference>
<evidence type="ECO:0000256" key="10">
    <source>
        <dbReference type="ARBA" id="ARBA00023136"/>
    </source>
</evidence>